<name>A0ABN8CRN9_9STRA</name>
<protein>
    <submittedName>
        <fullName evidence="1">Uncharacterized protein</fullName>
    </submittedName>
</protein>
<gene>
    <name evidence="1" type="ORF">PBS001_LOCUS2471</name>
</gene>
<evidence type="ECO:0000313" key="1">
    <source>
        <dbReference type="EMBL" id="CAH0515775.1"/>
    </source>
</evidence>
<dbReference type="Proteomes" id="UP001158986">
    <property type="component" value="Unassembled WGS sequence"/>
</dbReference>
<evidence type="ECO:0000313" key="2">
    <source>
        <dbReference type="Proteomes" id="UP001158986"/>
    </source>
</evidence>
<accession>A0ABN8CRN9</accession>
<proteinExistence type="predicted"/>
<comment type="caution">
    <text evidence="1">The sequence shown here is derived from an EMBL/GenBank/DDBJ whole genome shotgun (WGS) entry which is preliminary data.</text>
</comment>
<reference evidence="1 2" key="1">
    <citation type="submission" date="2021-11" db="EMBL/GenBank/DDBJ databases">
        <authorList>
            <person name="Islam A."/>
            <person name="Islam S."/>
            <person name="Flora M.S."/>
            <person name="Rahman M."/>
            <person name="Ziaur R.M."/>
            <person name="Epstein J.H."/>
            <person name="Hassan M."/>
            <person name="Klassen M."/>
            <person name="Woodard K."/>
            <person name="Webb A."/>
            <person name="Webby R.J."/>
            <person name="El Zowalaty M.E."/>
        </authorList>
    </citation>
    <scope>NUCLEOTIDE SEQUENCE [LARGE SCALE GENOMIC DNA]</scope>
    <source>
        <strain evidence="1">Pbs1</strain>
    </source>
</reference>
<keyword evidence="2" id="KW-1185">Reference proteome</keyword>
<sequence length="86" mass="9742">MVKLEYSRPACHINCLLLFSVIFDRCALNRSSFSGQRDVGESRKRQHILCAAEVTILALKITSTTTVEKLLDVAYTETRMNRGHLT</sequence>
<organism evidence="1 2">
    <name type="scientific">Peronospora belbahrii</name>
    <dbReference type="NCBI Taxonomy" id="622444"/>
    <lineage>
        <taxon>Eukaryota</taxon>
        <taxon>Sar</taxon>
        <taxon>Stramenopiles</taxon>
        <taxon>Oomycota</taxon>
        <taxon>Peronosporomycetes</taxon>
        <taxon>Peronosporales</taxon>
        <taxon>Peronosporaceae</taxon>
        <taxon>Peronospora</taxon>
    </lineage>
</organism>
<dbReference type="EMBL" id="CAKLCB010000136">
    <property type="protein sequence ID" value="CAH0515775.1"/>
    <property type="molecule type" value="Genomic_DNA"/>
</dbReference>